<dbReference type="Pfam" id="PF00270">
    <property type="entry name" value="DEAD"/>
    <property type="match status" value="1"/>
</dbReference>
<evidence type="ECO:0000313" key="11">
    <source>
        <dbReference type="EnsemblProtists" id="EOD27878"/>
    </source>
</evidence>
<dbReference type="AlphaFoldDB" id="A0A0D3JWJ3"/>
<organism evidence="11 12">
    <name type="scientific">Emiliania huxleyi (strain CCMP1516)</name>
    <dbReference type="NCBI Taxonomy" id="280463"/>
    <lineage>
        <taxon>Eukaryota</taxon>
        <taxon>Haptista</taxon>
        <taxon>Haptophyta</taxon>
        <taxon>Prymnesiophyceae</taxon>
        <taxon>Isochrysidales</taxon>
        <taxon>Noelaerhabdaceae</taxon>
        <taxon>Emiliania</taxon>
    </lineage>
</organism>
<keyword evidence="4" id="KW-0547">Nucleotide-binding</keyword>
<dbReference type="CDD" id="cd18787">
    <property type="entry name" value="SF2_C_DEAD"/>
    <property type="match status" value="1"/>
</dbReference>
<evidence type="ECO:0000256" key="8">
    <source>
        <dbReference type="ARBA" id="ARBA00023014"/>
    </source>
</evidence>
<dbReference type="PANTHER" id="PTHR47958">
    <property type="entry name" value="ATP-DEPENDENT RNA HELICASE DBP3"/>
    <property type="match status" value="1"/>
</dbReference>
<dbReference type="KEGG" id="ehx:EMIHUDRAFT_463218"/>
<evidence type="ECO:0000256" key="5">
    <source>
        <dbReference type="ARBA" id="ARBA00022840"/>
    </source>
</evidence>
<dbReference type="EnsemblProtists" id="EOD27878">
    <property type="protein sequence ID" value="EOD27878"/>
    <property type="gene ID" value="EMIHUDRAFT_463218"/>
</dbReference>
<keyword evidence="5" id="KW-0067">ATP-binding</keyword>
<dbReference type="Pfam" id="PF05187">
    <property type="entry name" value="Fer4_ETF_QO"/>
    <property type="match status" value="1"/>
</dbReference>
<dbReference type="SUPFAM" id="SSF54862">
    <property type="entry name" value="4Fe-4S ferredoxins"/>
    <property type="match status" value="1"/>
</dbReference>
<feature type="domain" description="Helicase C-terminal" evidence="10">
    <location>
        <begin position="256"/>
        <end position="414"/>
    </location>
</feature>
<evidence type="ECO:0000259" key="10">
    <source>
        <dbReference type="PROSITE" id="PS51194"/>
    </source>
</evidence>
<dbReference type="InterPro" id="IPR027417">
    <property type="entry name" value="P-loop_NTPase"/>
</dbReference>
<feature type="region of interest" description="Disordered" evidence="9">
    <location>
        <begin position="475"/>
        <end position="539"/>
    </location>
</feature>
<keyword evidence="7" id="KW-0408">Iron</keyword>
<dbReference type="InterPro" id="IPR011545">
    <property type="entry name" value="DEAD/DEAH_box_helicase_dom"/>
</dbReference>
<dbReference type="Proteomes" id="UP000013827">
    <property type="component" value="Unassembled WGS sequence"/>
</dbReference>
<dbReference type="InterPro" id="IPR007859">
    <property type="entry name" value="ETF-QO/FixX_C"/>
</dbReference>
<dbReference type="GeneID" id="17273424"/>
<evidence type="ECO:0000256" key="4">
    <source>
        <dbReference type="ARBA" id="ARBA00022741"/>
    </source>
</evidence>
<dbReference type="GO" id="GO:0051536">
    <property type="term" value="F:iron-sulfur cluster binding"/>
    <property type="evidence" value="ECO:0007669"/>
    <property type="project" value="UniProtKB-KW"/>
</dbReference>
<dbReference type="EC" id="3.6.4.13" evidence="1"/>
<keyword evidence="6" id="KW-0249">Electron transport</keyword>
<dbReference type="PROSITE" id="PS51194">
    <property type="entry name" value="HELICASE_CTER"/>
    <property type="match status" value="1"/>
</dbReference>
<name>A0A0D3JWJ3_EMIH1</name>
<accession>A0A0D3JWJ3</accession>
<evidence type="ECO:0000313" key="12">
    <source>
        <dbReference type="Proteomes" id="UP000013827"/>
    </source>
</evidence>
<dbReference type="eggNOG" id="KOG2415">
    <property type="taxonomic scope" value="Eukaryota"/>
</dbReference>
<keyword evidence="3" id="KW-0479">Metal-binding</keyword>
<dbReference type="SMART" id="SM00490">
    <property type="entry name" value="HELICc"/>
    <property type="match status" value="1"/>
</dbReference>
<keyword evidence="8" id="KW-0411">Iron-sulfur</keyword>
<evidence type="ECO:0000256" key="1">
    <source>
        <dbReference type="ARBA" id="ARBA00012552"/>
    </source>
</evidence>
<evidence type="ECO:0000256" key="7">
    <source>
        <dbReference type="ARBA" id="ARBA00023004"/>
    </source>
</evidence>
<dbReference type="RefSeq" id="XP_005780307.1">
    <property type="nucleotide sequence ID" value="XM_005780250.1"/>
</dbReference>
<protein>
    <recommendedName>
        <fullName evidence="1">RNA helicase</fullName>
        <ecNumber evidence="1">3.6.4.13</ecNumber>
    </recommendedName>
</protein>
<dbReference type="GO" id="GO:0046872">
    <property type="term" value="F:metal ion binding"/>
    <property type="evidence" value="ECO:0007669"/>
    <property type="project" value="UniProtKB-KW"/>
</dbReference>
<feature type="compositionally biased region" description="Low complexity" evidence="9">
    <location>
        <begin position="419"/>
        <end position="428"/>
    </location>
</feature>
<dbReference type="eggNOG" id="KOG0331">
    <property type="taxonomic scope" value="Eukaryota"/>
</dbReference>
<dbReference type="Gene3D" id="3.40.50.300">
    <property type="entry name" value="P-loop containing nucleotide triphosphate hydrolases"/>
    <property type="match status" value="3"/>
</dbReference>
<evidence type="ECO:0000256" key="6">
    <source>
        <dbReference type="ARBA" id="ARBA00022982"/>
    </source>
</evidence>
<dbReference type="InterPro" id="IPR001650">
    <property type="entry name" value="Helicase_C-like"/>
</dbReference>
<feature type="compositionally biased region" description="Gly residues" evidence="9">
    <location>
        <begin position="510"/>
        <end position="539"/>
    </location>
</feature>
<reference evidence="11" key="2">
    <citation type="submission" date="2024-10" db="UniProtKB">
        <authorList>
            <consortium name="EnsemblProtists"/>
        </authorList>
    </citation>
    <scope>IDENTIFICATION</scope>
</reference>
<keyword evidence="2" id="KW-0813">Transport</keyword>
<dbReference type="Gene3D" id="3.30.70.20">
    <property type="match status" value="1"/>
</dbReference>
<dbReference type="GO" id="GO:0005524">
    <property type="term" value="F:ATP binding"/>
    <property type="evidence" value="ECO:0007669"/>
    <property type="project" value="UniProtKB-KW"/>
</dbReference>
<reference evidence="12" key="1">
    <citation type="journal article" date="2013" name="Nature">
        <title>Pan genome of the phytoplankton Emiliania underpins its global distribution.</title>
        <authorList>
            <person name="Read B.A."/>
            <person name="Kegel J."/>
            <person name="Klute M.J."/>
            <person name="Kuo A."/>
            <person name="Lefebvre S.C."/>
            <person name="Maumus F."/>
            <person name="Mayer C."/>
            <person name="Miller J."/>
            <person name="Monier A."/>
            <person name="Salamov A."/>
            <person name="Young J."/>
            <person name="Aguilar M."/>
            <person name="Claverie J.M."/>
            <person name="Frickenhaus S."/>
            <person name="Gonzalez K."/>
            <person name="Herman E.K."/>
            <person name="Lin Y.C."/>
            <person name="Napier J."/>
            <person name="Ogata H."/>
            <person name="Sarno A.F."/>
            <person name="Shmutz J."/>
            <person name="Schroeder D."/>
            <person name="de Vargas C."/>
            <person name="Verret F."/>
            <person name="von Dassow P."/>
            <person name="Valentin K."/>
            <person name="Van de Peer Y."/>
            <person name="Wheeler G."/>
            <person name="Dacks J.B."/>
            <person name="Delwiche C.F."/>
            <person name="Dyhrman S.T."/>
            <person name="Glockner G."/>
            <person name="John U."/>
            <person name="Richards T."/>
            <person name="Worden A.Z."/>
            <person name="Zhang X."/>
            <person name="Grigoriev I.V."/>
            <person name="Allen A.E."/>
            <person name="Bidle K."/>
            <person name="Borodovsky M."/>
            <person name="Bowler C."/>
            <person name="Brownlee C."/>
            <person name="Cock J.M."/>
            <person name="Elias M."/>
            <person name="Gladyshev V.N."/>
            <person name="Groth M."/>
            <person name="Guda C."/>
            <person name="Hadaegh A."/>
            <person name="Iglesias-Rodriguez M.D."/>
            <person name="Jenkins J."/>
            <person name="Jones B.M."/>
            <person name="Lawson T."/>
            <person name="Leese F."/>
            <person name="Lindquist E."/>
            <person name="Lobanov A."/>
            <person name="Lomsadze A."/>
            <person name="Malik S.B."/>
            <person name="Marsh M.E."/>
            <person name="Mackinder L."/>
            <person name="Mock T."/>
            <person name="Mueller-Roeber B."/>
            <person name="Pagarete A."/>
            <person name="Parker M."/>
            <person name="Probert I."/>
            <person name="Quesneville H."/>
            <person name="Raines C."/>
            <person name="Rensing S.A."/>
            <person name="Riano-Pachon D.M."/>
            <person name="Richier S."/>
            <person name="Rokitta S."/>
            <person name="Shiraiwa Y."/>
            <person name="Soanes D.M."/>
            <person name="van der Giezen M."/>
            <person name="Wahlund T.M."/>
            <person name="Williams B."/>
            <person name="Wilson W."/>
            <person name="Wolfe G."/>
            <person name="Wurch L.L."/>
        </authorList>
    </citation>
    <scope>NUCLEOTIDE SEQUENCE</scope>
</reference>
<dbReference type="Pfam" id="PF00271">
    <property type="entry name" value="Helicase_C"/>
    <property type="match status" value="1"/>
</dbReference>
<dbReference type="PaxDb" id="2903-EOD27878"/>
<evidence type="ECO:0000256" key="9">
    <source>
        <dbReference type="SAM" id="MobiDB-lite"/>
    </source>
</evidence>
<dbReference type="SUPFAM" id="SSF52540">
    <property type="entry name" value="P-loop containing nucleoside triphosphate hydrolases"/>
    <property type="match status" value="1"/>
</dbReference>
<dbReference type="HOGENOM" id="CLU_477724_0_0_1"/>
<dbReference type="GO" id="GO:0003724">
    <property type="term" value="F:RNA helicase activity"/>
    <property type="evidence" value="ECO:0007669"/>
    <property type="project" value="UniProtKB-EC"/>
</dbReference>
<proteinExistence type="predicted"/>
<dbReference type="GO" id="GO:0003676">
    <property type="term" value="F:nucleic acid binding"/>
    <property type="evidence" value="ECO:0007669"/>
    <property type="project" value="InterPro"/>
</dbReference>
<dbReference type="STRING" id="2903.R1CXS7"/>
<evidence type="ECO:0000256" key="2">
    <source>
        <dbReference type="ARBA" id="ARBA00022448"/>
    </source>
</evidence>
<keyword evidence="12" id="KW-1185">Reference proteome</keyword>
<sequence>MRRLLAAPRWQRLAALPALPVAHRPCAPLRRAASSLADRPEDAAAAAAAASAGSFAEQHGITLTGDLGEVDATPATSFAALRRTVGGVDQPLPTAVAHFLHKRGFDAPSPIQAQSLPLTLAGRDVAQQIHEEARPLAAAFGCRTTCVFGGMRKYLQEREADRMLDMGFEPQLREIVDHLPADGGRQTFMFSATWPSEARKLKEEKTPVRKLAMDFLDDPVRINVGGEDELVAAKSIVQQVRLCDARGAKLIDSSDLIEKMEAAMKEEGHGNARSSRACHTIVFVNRKRDAEMVAEYIERNVEGVRAESLHGDLLQGRRDRVRDNVKSGRAQVLVATDVAARGLDVRTIRQVINYDMPNNMEDYIHRIGRTGRAGASGDAISFFHPDEDAAVAGKLAKVLRDHGQEVSEELHDLVKANSSRRFSTRSFRGNGGQRNRRGGGYRRDGGGNGGAAYATRGRNGGGGYGGGYGGGGGSYGGGGGGRQGSRRRDFDRFDDDDGYGDFDRRQDSGYGSGGGGGSRRGGGYGRRGGSGPRGSGGSGGIHCKTCDIKCPSQNIDWVVPEGGGGPAYAGM</sequence>
<feature type="region of interest" description="Disordered" evidence="9">
    <location>
        <begin position="417"/>
        <end position="452"/>
    </location>
</feature>
<evidence type="ECO:0000256" key="3">
    <source>
        <dbReference type="ARBA" id="ARBA00022723"/>
    </source>
</evidence>